<organism evidence="1 2">
    <name type="scientific">Aromia moschata</name>
    <dbReference type="NCBI Taxonomy" id="1265417"/>
    <lineage>
        <taxon>Eukaryota</taxon>
        <taxon>Metazoa</taxon>
        <taxon>Ecdysozoa</taxon>
        <taxon>Arthropoda</taxon>
        <taxon>Hexapoda</taxon>
        <taxon>Insecta</taxon>
        <taxon>Pterygota</taxon>
        <taxon>Neoptera</taxon>
        <taxon>Endopterygota</taxon>
        <taxon>Coleoptera</taxon>
        <taxon>Polyphaga</taxon>
        <taxon>Cucujiformia</taxon>
        <taxon>Chrysomeloidea</taxon>
        <taxon>Cerambycidae</taxon>
        <taxon>Cerambycinae</taxon>
        <taxon>Callichromatini</taxon>
        <taxon>Aromia</taxon>
    </lineage>
</organism>
<evidence type="ECO:0000313" key="1">
    <source>
        <dbReference type="EMBL" id="KAJ8962771.1"/>
    </source>
</evidence>
<protein>
    <recommendedName>
        <fullName evidence="3">DUF4817 domain-containing protein</fullName>
    </recommendedName>
</protein>
<gene>
    <name evidence="1" type="ORF">NQ318_001170</name>
</gene>
<dbReference type="PANTHER" id="PTHR47326:SF1">
    <property type="entry name" value="HTH PSQ-TYPE DOMAIN-CONTAINING PROTEIN"/>
    <property type="match status" value="1"/>
</dbReference>
<dbReference type="AlphaFoldDB" id="A0AAV8ZEE9"/>
<sequence>MSYPRKNSIFKGQQASTNNKRQSTWWAGSECRGAAFALAVEKNRFVFRRSENKGILWSQSQYMLLFCGPALYRVFRIRTDTEQGHLYLNLEKPNLVDVVTIPRALIDINCLLSVLKMAGKFSFSEQVDMLLVLDFCEANCRRSVEEYRRRFPNRVIPHRETFSNVETRARETSKFFISTRERAIATKAQDEEPILNTIEDEPHINIRNLSRQTGILQNSVHQKILRHVNF</sequence>
<accession>A0AAV8ZEE9</accession>
<dbReference type="Proteomes" id="UP001162162">
    <property type="component" value="Unassembled WGS sequence"/>
</dbReference>
<evidence type="ECO:0008006" key="3">
    <source>
        <dbReference type="Google" id="ProtNLM"/>
    </source>
</evidence>
<name>A0AAV8ZEE9_9CUCU</name>
<proteinExistence type="predicted"/>
<dbReference type="PANTHER" id="PTHR47326">
    <property type="entry name" value="TRANSPOSABLE ELEMENT TC3 TRANSPOSASE-LIKE PROTEIN"/>
    <property type="match status" value="1"/>
</dbReference>
<dbReference type="EMBL" id="JAPWTK010000002">
    <property type="protein sequence ID" value="KAJ8962771.1"/>
    <property type="molecule type" value="Genomic_DNA"/>
</dbReference>
<evidence type="ECO:0000313" key="2">
    <source>
        <dbReference type="Proteomes" id="UP001162162"/>
    </source>
</evidence>
<reference evidence="1" key="1">
    <citation type="journal article" date="2023" name="Insect Mol. Biol.">
        <title>Genome sequencing provides insights into the evolution of gene families encoding plant cell wall-degrading enzymes in longhorned beetles.</title>
        <authorList>
            <person name="Shin N.R."/>
            <person name="Okamura Y."/>
            <person name="Kirsch R."/>
            <person name="Pauchet Y."/>
        </authorList>
    </citation>
    <scope>NUCLEOTIDE SEQUENCE</scope>
    <source>
        <strain evidence="1">AMC_N1</strain>
    </source>
</reference>
<keyword evidence="2" id="KW-1185">Reference proteome</keyword>
<comment type="caution">
    <text evidence="1">The sequence shown here is derived from an EMBL/GenBank/DDBJ whole genome shotgun (WGS) entry which is preliminary data.</text>
</comment>